<accession>A0A444UP42</accession>
<name>A0A444UP42_ACIRT</name>
<organism evidence="1 2">
    <name type="scientific">Acipenser ruthenus</name>
    <name type="common">Sterlet sturgeon</name>
    <dbReference type="NCBI Taxonomy" id="7906"/>
    <lineage>
        <taxon>Eukaryota</taxon>
        <taxon>Metazoa</taxon>
        <taxon>Chordata</taxon>
        <taxon>Craniata</taxon>
        <taxon>Vertebrata</taxon>
        <taxon>Euteleostomi</taxon>
        <taxon>Actinopterygii</taxon>
        <taxon>Chondrostei</taxon>
        <taxon>Acipenseriformes</taxon>
        <taxon>Acipenseridae</taxon>
        <taxon>Acipenser</taxon>
    </lineage>
</organism>
<sequence length="224" mass="25344">MALQMQNTKENIEVLAEIEEETVYQTTVKSEPATDDDQADVEWERRGPLEQEVVAADSEEVMSNTSGIEMLDSTSDEEGSVVNIKLLQLKMEGSVLLKCVKGTLVDDCYACEIDELGQKYHACLSFENDQGDVCSTVSIICNKISITHLMSTILCIAKAKRGVYVTAETEKEIVRRLKAIRADHQPLVTIKNLLENADSEILEMANRVVKKKHYKMFYKRSRRY</sequence>
<evidence type="ECO:0000313" key="2">
    <source>
        <dbReference type="Proteomes" id="UP000289886"/>
    </source>
</evidence>
<protein>
    <submittedName>
        <fullName evidence="1">Uncharacterized protein</fullName>
    </submittedName>
</protein>
<proteinExistence type="predicted"/>
<keyword evidence="2" id="KW-1185">Reference proteome</keyword>
<dbReference type="Proteomes" id="UP000289886">
    <property type="component" value="Unassembled WGS sequence"/>
</dbReference>
<evidence type="ECO:0000313" key="1">
    <source>
        <dbReference type="EMBL" id="RXM36941.1"/>
    </source>
</evidence>
<gene>
    <name evidence="1" type="ORF">EOD39_3256</name>
</gene>
<reference evidence="1 2" key="1">
    <citation type="submission" date="2019-01" db="EMBL/GenBank/DDBJ databases">
        <title>Draft Genome and Complete Hox-Cluster Characterization of the Sterlet Sturgeon (Acipenser ruthenus).</title>
        <authorList>
            <person name="Wei Q."/>
        </authorList>
    </citation>
    <scope>NUCLEOTIDE SEQUENCE [LARGE SCALE GENOMIC DNA]</scope>
    <source>
        <strain evidence="1">WHYD16114868_AA</strain>
        <tissue evidence="1">Blood</tissue>
    </source>
</reference>
<dbReference type="EMBL" id="SCEB01214158">
    <property type="protein sequence ID" value="RXM36941.1"/>
    <property type="molecule type" value="Genomic_DNA"/>
</dbReference>
<dbReference type="AlphaFoldDB" id="A0A444UP42"/>
<comment type="caution">
    <text evidence="1">The sequence shown here is derived from an EMBL/GenBank/DDBJ whole genome shotgun (WGS) entry which is preliminary data.</text>
</comment>